<organism evidence="8 9">
    <name type="scientific">Pontibacter ummariensis</name>
    <dbReference type="NCBI Taxonomy" id="1610492"/>
    <lineage>
        <taxon>Bacteria</taxon>
        <taxon>Pseudomonadati</taxon>
        <taxon>Bacteroidota</taxon>
        <taxon>Cytophagia</taxon>
        <taxon>Cytophagales</taxon>
        <taxon>Hymenobacteraceae</taxon>
        <taxon>Pontibacter</taxon>
    </lineage>
</organism>
<sequence>MNTSSKLPLYGALGANLAIAIMKFIAAGISGSSAMVSEGIHSLVDTGNSLLLLLGLKKSQRPPDVSHPFGHGKELYFWSLIVAILIFAVGGGMSMYEGITHLQHPEPIEDPTLSYIVLGAAVVFEAIAWVMAYRTFQKSRVEKSFWKALRASKDPATFTVLFEDSAAIAGLVIAFIGVFLSNQTGNPVYDGVASIVIGAVLFLVSVLLVIESKGLLIGEGVSRGTLESIQKIATDDPAVARIAPPLTMHMGPFEVLLAIDVKFKSSLSATEIEAAIARLEKGILGSHPEVKRIFIEARSITVKGE</sequence>
<dbReference type="OrthoDB" id="9806522at2"/>
<name>A0A239ID86_9BACT</name>
<dbReference type="Proteomes" id="UP000198432">
    <property type="component" value="Unassembled WGS sequence"/>
</dbReference>
<evidence type="ECO:0000256" key="5">
    <source>
        <dbReference type="ARBA" id="ARBA00023136"/>
    </source>
</evidence>
<dbReference type="Pfam" id="PF01545">
    <property type="entry name" value="Cation_efflux"/>
    <property type="match status" value="1"/>
</dbReference>
<dbReference type="PANTHER" id="PTHR13414:SF9">
    <property type="entry name" value="PROTON-COUPLED ZINC ANTIPORTER SLC30A9, MITOCHONDRIAL"/>
    <property type="match status" value="1"/>
</dbReference>
<evidence type="ECO:0000313" key="9">
    <source>
        <dbReference type="Proteomes" id="UP000198432"/>
    </source>
</evidence>
<protein>
    <submittedName>
        <fullName evidence="8">Cation diffusion facilitator family transporter</fullName>
    </submittedName>
</protein>
<dbReference type="GO" id="GO:0008324">
    <property type="term" value="F:monoatomic cation transmembrane transporter activity"/>
    <property type="evidence" value="ECO:0007669"/>
    <property type="project" value="InterPro"/>
</dbReference>
<reference evidence="9" key="1">
    <citation type="submission" date="2017-06" db="EMBL/GenBank/DDBJ databases">
        <authorList>
            <person name="Varghese N."/>
            <person name="Submissions S."/>
        </authorList>
    </citation>
    <scope>NUCLEOTIDE SEQUENCE [LARGE SCALE GENOMIC DNA]</scope>
    <source>
        <strain evidence="9">NKM1</strain>
    </source>
</reference>
<comment type="subcellular location">
    <subcellularLocation>
        <location evidence="1">Membrane</location>
        <topology evidence="1">Multi-pass membrane protein</topology>
    </subcellularLocation>
</comment>
<dbReference type="InterPro" id="IPR002524">
    <property type="entry name" value="Cation_efflux"/>
</dbReference>
<dbReference type="InterPro" id="IPR027469">
    <property type="entry name" value="Cation_efflux_TMD_sf"/>
</dbReference>
<dbReference type="SUPFAM" id="SSF160240">
    <property type="entry name" value="Cation efflux protein cytoplasmic domain-like"/>
    <property type="match status" value="1"/>
</dbReference>
<feature type="transmembrane region" description="Helical" evidence="6">
    <location>
        <begin position="192"/>
        <end position="210"/>
    </location>
</feature>
<evidence type="ECO:0000256" key="1">
    <source>
        <dbReference type="ARBA" id="ARBA00004141"/>
    </source>
</evidence>
<dbReference type="InterPro" id="IPR058533">
    <property type="entry name" value="Cation_efflux_TM"/>
</dbReference>
<dbReference type="InterPro" id="IPR040177">
    <property type="entry name" value="SLC30A9"/>
</dbReference>
<dbReference type="SUPFAM" id="SSF161111">
    <property type="entry name" value="Cation efflux protein transmembrane domain-like"/>
    <property type="match status" value="1"/>
</dbReference>
<accession>A0A239ID86</accession>
<keyword evidence="4 6" id="KW-1133">Transmembrane helix</keyword>
<feature type="transmembrane region" description="Helical" evidence="6">
    <location>
        <begin position="35"/>
        <end position="54"/>
    </location>
</feature>
<gene>
    <name evidence="8" type="ORF">SAMN06296052_11666</name>
</gene>
<dbReference type="AlphaFoldDB" id="A0A239ID86"/>
<dbReference type="GO" id="GO:0006829">
    <property type="term" value="P:zinc ion transport"/>
    <property type="evidence" value="ECO:0007669"/>
    <property type="project" value="InterPro"/>
</dbReference>
<dbReference type="Gene3D" id="1.20.1510.10">
    <property type="entry name" value="Cation efflux protein transmembrane domain"/>
    <property type="match status" value="1"/>
</dbReference>
<keyword evidence="5 6" id="KW-0472">Membrane</keyword>
<evidence type="ECO:0000256" key="3">
    <source>
        <dbReference type="ARBA" id="ARBA00022692"/>
    </source>
</evidence>
<dbReference type="GO" id="GO:0016020">
    <property type="term" value="C:membrane"/>
    <property type="evidence" value="ECO:0007669"/>
    <property type="project" value="UniProtKB-SubCell"/>
</dbReference>
<keyword evidence="3 6" id="KW-0812">Transmembrane</keyword>
<feature type="transmembrane region" description="Helical" evidence="6">
    <location>
        <begin position="75"/>
        <end position="96"/>
    </location>
</feature>
<feature type="transmembrane region" description="Helical" evidence="6">
    <location>
        <begin position="7"/>
        <end position="29"/>
    </location>
</feature>
<proteinExistence type="predicted"/>
<keyword evidence="2" id="KW-0813">Transport</keyword>
<keyword evidence="9" id="KW-1185">Reference proteome</keyword>
<dbReference type="EMBL" id="FZOQ01000016">
    <property type="protein sequence ID" value="SNS90384.1"/>
    <property type="molecule type" value="Genomic_DNA"/>
</dbReference>
<evidence type="ECO:0000259" key="7">
    <source>
        <dbReference type="Pfam" id="PF01545"/>
    </source>
</evidence>
<dbReference type="RefSeq" id="WP_089320414.1">
    <property type="nucleotide sequence ID" value="NZ_FZOQ01000016.1"/>
</dbReference>
<dbReference type="PANTHER" id="PTHR13414">
    <property type="entry name" value="HUEL-CATION TRANSPORTER"/>
    <property type="match status" value="1"/>
</dbReference>
<evidence type="ECO:0000256" key="6">
    <source>
        <dbReference type="SAM" id="Phobius"/>
    </source>
</evidence>
<evidence type="ECO:0000256" key="4">
    <source>
        <dbReference type="ARBA" id="ARBA00022989"/>
    </source>
</evidence>
<evidence type="ECO:0000256" key="2">
    <source>
        <dbReference type="ARBA" id="ARBA00022448"/>
    </source>
</evidence>
<feature type="transmembrane region" description="Helical" evidence="6">
    <location>
        <begin position="116"/>
        <end position="136"/>
    </location>
</feature>
<evidence type="ECO:0000313" key="8">
    <source>
        <dbReference type="EMBL" id="SNS90384.1"/>
    </source>
</evidence>
<feature type="transmembrane region" description="Helical" evidence="6">
    <location>
        <begin position="157"/>
        <end position="180"/>
    </location>
</feature>
<feature type="domain" description="Cation efflux protein transmembrane" evidence="7">
    <location>
        <begin position="12"/>
        <end position="216"/>
    </location>
</feature>
<dbReference type="InterPro" id="IPR036837">
    <property type="entry name" value="Cation_efflux_CTD_sf"/>
</dbReference>
<dbReference type="NCBIfam" id="TIGR01297">
    <property type="entry name" value="CDF"/>
    <property type="match status" value="1"/>
</dbReference>